<dbReference type="EMBL" id="LAZR01053130">
    <property type="protein sequence ID" value="KKK81426.1"/>
    <property type="molecule type" value="Genomic_DNA"/>
</dbReference>
<sequence length="69" mass="8419">MKLKDMKNKDLDIRTISYQARKYFLDTKETIQEYFYMCGLRDEALTLSKMEKINHLNNLRWTSFWAGVY</sequence>
<reference evidence="1" key="1">
    <citation type="journal article" date="2015" name="Nature">
        <title>Complex archaea that bridge the gap between prokaryotes and eukaryotes.</title>
        <authorList>
            <person name="Spang A."/>
            <person name="Saw J.H."/>
            <person name="Jorgensen S.L."/>
            <person name="Zaremba-Niedzwiedzka K."/>
            <person name="Martijn J."/>
            <person name="Lind A.E."/>
            <person name="van Eijk R."/>
            <person name="Schleper C."/>
            <person name="Guy L."/>
            <person name="Ettema T.J."/>
        </authorList>
    </citation>
    <scope>NUCLEOTIDE SEQUENCE</scope>
</reference>
<name>A0A0F9BAJ3_9ZZZZ</name>
<organism evidence="1">
    <name type="scientific">marine sediment metagenome</name>
    <dbReference type="NCBI Taxonomy" id="412755"/>
    <lineage>
        <taxon>unclassified sequences</taxon>
        <taxon>metagenomes</taxon>
        <taxon>ecological metagenomes</taxon>
    </lineage>
</organism>
<gene>
    <name evidence="1" type="ORF">LCGC14_2813540</name>
</gene>
<comment type="caution">
    <text evidence="1">The sequence shown here is derived from an EMBL/GenBank/DDBJ whole genome shotgun (WGS) entry which is preliminary data.</text>
</comment>
<feature type="non-terminal residue" evidence="1">
    <location>
        <position position="69"/>
    </location>
</feature>
<accession>A0A0F9BAJ3</accession>
<dbReference type="AlphaFoldDB" id="A0A0F9BAJ3"/>
<protein>
    <submittedName>
        <fullName evidence="1">Uncharacterized protein</fullName>
    </submittedName>
</protein>
<proteinExistence type="predicted"/>
<evidence type="ECO:0000313" key="1">
    <source>
        <dbReference type="EMBL" id="KKK81426.1"/>
    </source>
</evidence>